<dbReference type="Proteomes" id="UP001597299">
    <property type="component" value="Unassembled WGS sequence"/>
</dbReference>
<feature type="transmembrane region" description="Helical" evidence="5">
    <location>
        <begin position="121"/>
        <end position="138"/>
    </location>
</feature>
<evidence type="ECO:0000256" key="3">
    <source>
        <dbReference type="ARBA" id="ARBA00022989"/>
    </source>
</evidence>
<feature type="transmembrane region" description="Helical" evidence="5">
    <location>
        <begin position="100"/>
        <end position="116"/>
    </location>
</feature>
<dbReference type="EMBL" id="JBHUHD010000004">
    <property type="protein sequence ID" value="MFD2143563.1"/>
    <property type="molecule type" value="Genomic_DNA"/>
</dbReference>
<sequence length="709" mass="76640">MTDKAERPRSSHWRGFPVDLGWRNLAVSTRLACAAVAALAIAYWLELPQPQWAVLTVYLLTQSSAGAAFAKGTFRLLGTVIAASCAVICVKLFAQAPVPLVGTAMAWMFLCYYGATRMSNFTAYGFMLAGYTGLLVLFEGAVDPNTAWQVALDRTTETSIGIACATLANALVLPVYAGAQLRALVAGAFSRLADYAATALTSPTGIENVIRLRSDILRAVTKFDALRSYTMFEAREMRANDAVLREIAREFLTVLSIERGLYVRLTDVRGAEGDPLTARLAPVLEATSATLDAIAHNPNAFANPERLRADLAMARRRLAVFSREIEALAGEAPLAPLANTALVVRRAIKMLRGLSFVALTAQSTFRPAAPSGMARSRPRLAERREAVLQGARAALAVLALCVFWYATEWDQGIAGITGLALMSYQCVNTDDPEKLGWPYFRAVIAACFCAYAVKAFVYPWLEGFGMLATFLLLVLVPLGILIGTPRFAKTAGTFTIFFVACATTGNVYDPDPLTFANFCFGLVVGMFVCLMAARLLPVTSQASRRLAYRRTMHQLLPEAAAGPRPARRVAREIVDLIVALLPHLSSVRQEDDVFLRGMLCSASSALELGRLHQAVANPALPPAGRAALAAGLSRFAAIFTALPERAEPRREALELGRAAIGEMWTALERLDPPAGSPAARAVLHAASGLRFLLDRFELDHAFLDRSFSS</sequence>
<accession>A0ABW4Z561</accession>
<feature type="transmembrane region" description="Helical" evidence="5">
    <location>
        <begin position="386"/>
        <end position="405"/>
    </location>
</feature>
<evidence type="ECO:0000256" key="2">
    <source>
        <dbReference type="ARBA" id="ARBA00022692"/>
    </source>
</evidence>
<evidence type="ECO:0000256" key="1">
    <source>
        <dbReference type="ARBA" id="ARBA00004141"/>
    </source>
</evidence>
<feature type="transmembrane region" description="Helical" evidence="5">
    <location>
        <begin position="21"/>
        <end position="45"/>
    </location>
</feature>
<keyword evidence="7" id="KW-1185">Reference proteome</keyword>
<feature type="transmembrane region" description="Helical" evidence="5">
    <location>
        <begin position="158"/>
        <end position="177"/>
    </location>
</feature>
<proteinExistence type="predicted"/>
<dbReference type="RefSeq" id="WP_213352815.1">
    <property type="nucleotide sequence ID" value="NZ_JAHBGB010000030.1"/>
</dbReference>
<comment type="caution">
    <text evidence="6">The sequence shown here is derived from an EMBL/GenBank/DDBJ whole genome shotgun (WGS) entry which is preliminary data.</text>
</comment>
<feature type="transmembrane region" description="Helical" evidence="5">
    <location>
        <begin position="439"/>
        <end position="458"/>
    </location>
</feature>
<feature type="transmembrane region" description="Helical" evidence="5">
    <location>
        <begin position="464"/>
        <end position="483"/>
    </location>
</feature>
<evidence type="ECO:0000256" key="4">
    <source>
        <dbReference type="ARBA" id="ARBA00023136"/>
    </source>
</evidence>
<feature type="transmembrane region" description="Helical" evidence="5">
    <location>
        <begin position="514"/>
        <end position="536"/>
    </location>
</feature>
<dbReference type="Pfam" id="PF04632">
    <property type="entry name" value="FUSC"/>
    <property type="match status" value="1"/>
</dbReference>
<protein>
    <submittedName>
        <fullName evidence="6">FUSC family protein</fullName>
    </submittedName>
</protein>
<reference evidence="7" key="1">
    <citation type="journal article" date="2019" name="Int. J. Syst. Evol. Microbiol.">
        <title>The Global Catalogue of Microorganisms (GCM) 10K type strain sequencing project: providing services to taxonomists for standard genome sequencing and annotation.</title>
        <authorList>
            <consortium name="The Broad Institute Genomics Platform"/>
            <consortium name="The Broad Institute Genome Sequencing Center for Infectious Disease"/>
            <person name="Wu L."/>
            <person name="Ma J."/>
        </authorList>
    </citation>
    <scope>NUCLEOTIDE SEQUENCE [LARGE SCALE GENOMIC DNA]</scope>
    <source>
        <strain evidence="7">CCM 7435</strain>
    </source>
</reference>
<evidence type="ECO:0000313" key="6">
    <source>
        <dbReference type="EMBL" id="MFD2143563.1"/>
    </source>
</evidence>
<dbReference type="PANTHER" id="PTHR31086">
    <property type="entry name" value="ALUMINUM-ACTIVATED MALATE TRANSPORTER 10"/>
    <property type="match status" value="1"/>
</dbReference>
<keyword evidence="2 5" id="KW-0812">Transmembrane</keyword>
<dbReference type="InterPro" id="IPR006726">
    <property type="entry name" value="PHBA_efflux_AaeB/fusaric-R"/>
</dbReference>
<keyword evidence="3 5" id="KW-1133">Transmembrane helix</keyword>
<evidence type="ECO:0000313" key="7">
    <source>
        <dbReference type="Proteomes" id="UP001597299"/>
    </source>
</evidence>
<gene>
    <name evidence="6" type="ORF">ACFSNC_24525</name>
</gene>
<feature type="transmembrane region" description="Helical" evidence="5">
    <location>
        <begin position="51"/>
        <end position="69"/>
    </location>
</feature>
<evidence type="ECO:0000256" key="5">
    <source>
        <dbReference type="SAM" id="Phobius"/>
    </source>
</evidence>
<name>A0ABW4Z561_9HYPH</name>
<comment type="subcellular location">
    <subcellularLocation>
        <location evidence="1">Membrane</location>
        <topology evidence="1">Multi-pass membrane protein</topology>
    </subcellularLocation>
</comment>
<keyword evidence="4 5" id="KW-0472">Membrane</keyword>
<organism evidence="6 7">
    <name type="scientific">Ancylobacter oerskovii</name>
    <dbReference type="NCBI Taxonomy" id="459519"/>
    <lineage>
        <taxon>Bacteria</taxon>
        <taxon>Pseudomonadati</taxon>
        <taxon>Pseudomonadota</taxon>
        <taxon>Alphaproteobacteria</taxon>
        <taxon>Hyphomicrobiales</taxon>
        <taxon>Xanthobacteraceae</taxon>
        <taxon>Ancylobacter</taxon>
    </lineage>
</organism>
<feature type="transmembrane region" description="Helical" evidence="5">
    <location>
        <begin position="76"/>
        <end position="94"/>
    </location>
</feature>